<dbReference type="HOGENOM" id="CLU_3396060_0_0_11"/>
<gene>
    <name evidence="1" type="ordered locus">Ccur_02450</name>
</gene>
<protein>
    <submittedName>
        <fullName evidence="1">Uncharacterized protein</fullName>
    </submittedName>
</protein>
<dbReference type="AlphaFoldDB" id="C7MM34"/>
<evidence type="ECO:0000313" key="1">
    <source>
        <dbReference type="EMBL" id="ACU93974.1"/>
    </source>
</evidence>
<dbReference type="EMBL" id="CP001682">
    <property type="protein sequence ID" value="ACU93974.1"/>
    <property type="molecule type" value="Genomic_DNA"/>
</dbReference>
<name>C7MM34_CRYCD</name>
<dbReference type="STRING" id="469378.Ccur_02450"/>
<proteinExistence type="predicted"/>
<accession>C7MM34</accession>
<sequence length="31" mass="3532">MSAVEPYAVVGAVMICDEMFIRFAADYKKEF</sequence>
<reference evidence="1 2" key="1">
    <citation type="journal article" date="2009" name="Stand. Genomic Sci.">
        <title>Complete genome sequence of Cryptobacterium curtum type strain (12-3).</title>
        <authorList>
            <person name="Mavrommatis K."/>
            <person name="Pukall R."/>
            <person name="Rohde C."/>
            <person name="Chen F."/>
            <person name="Sims D."/>
            <person name="Brettin T."/>
            <person name="Kuske C."/>
            <person name="Detter J.C."/>
            <person name="Han C."/>
            <person name="Lapidus A."/>
            <person name="Copeland A."/>
            <person name="Glavina Del Rio T."/>
            <person name="Nolan M."/>
            <person name="Lucas S."/>
            <person name="Tice H."/>
            <person name="Cheng J.F."/>
            <person name="Bruce D."/>
            <person name="Goodwin L."/>
            <person name="Pitluck S."/>
            <person name="Ovchinnikova G."/>
            <person name="Pati A."/>
            <person name="Ivanova N."/>
            <person name="Chen A."/>
            <person name="Palaniappan K."/>
            <person name="Chain P."/>
            <person name="D'haeseleer P."/>
            <person name="Goker M."/>
            <person name="Bristow J."/>
            <person name="Eisen J.A."/>
            <person name="Markowitz V."/>
            <person name="Hugenholtz P."/>
            <person name="Rohde M."/>
            <person name="Klenk H.P."/>
            <person name="Kyrpides N.C."/>
        </authorList>
    </citation>
    <scope>NUCLEOTIDE SEQUENCE [LARGE SCALE GENOMIC DNA]</scope>
    <source>
        <strain evidence="2">ATCC 700683 / DSM 15641 / 12-3</strain>
    </source>
</reference>
<dbReference type="KEGG" id="ccu:Ccur_02450"/>
<keyword evidence="2" id="KW-1185">Reference proteome</keyword>
<dbReference type="Proteomes" id="UP000000954">
    <property type="component" value="Chromosome"/>
</dbReference>
<organism evidence="1 2">
    <name type="scientific">Cryptobacterium curtum (strain ATCC 700683 / DSM 15641 / CCUG 43107 / 12-3)</name>
    <dbReference type="NCBI Taxonomy" id="469378"/>
    <lineage>
        <taxon>Bacteria</taxon>
        <taxon>Bacillati</taxon>
        <taxon>Actinomycetota</taxon>
        <taxon>Coriobacteriia</taxon>
        <taxon>Eggerthellales</taxon>
        <taxon>Eggerthellaceae</taxon>
        <taxon>Cryptobacterium</taxon>
    </lineage>
</organism>
<evidence type="ECO:0000313" key="2">
    <source>
        <dbReference type="Proteomes" id="UP000000954"/>
    </source>
</evidence>